<protein>
    <submittedName>
        <fullName evidence="1">Uncharacterized protein</fullName>
    </submittedName>
</protein>
<dbReference type="RefSeq" id="WP_061931128.1">
    <property type="nucleotide sequence ID" value="NZ_JABCQN010000002.1"/>
</dbReference>
<organism evidence="1 2">
    <name type="scientific">Gluconobacter japonicus</name>
    <dbReference type="NCBI Taxonomy" id="376620"/>
    <lineage>
        <taxon>Bacteria</taxon>
        <taxon>Pseudomonadati</taxon>
        <taxon>Pseudomonadota</taxon>
        <taxon>Alphaproteobacteria</taxon>
        <taxon>Acetobacterales</taxon>
        <taxon>Acetobacteraceae</taxon>
        <taxon>Gluconobacter</taxon>
    </lineage>
</organism>
<dbReference type="EMBL" id="JABCQN010000002">
    <property type="protein sequence ID" value="MBF0869984.1"/>
    <property type="molecule type" value="Genomic_DNA"/>
</dbReference>
<proteinExistence type="predicted"/>
<dbReference type="Proteomes" id="UP000661006">
    <property type="component" value="Unassembled WGS sequence"/>
</dbReference>
<accession>A0A9Q2ISH5</accession>
<dbReference type="AlphaFoldDB" id="A0A9Q2ISH5"/>
<reference evidence="1" key="2">
    <citation type="submission" date="2020-11" db="EMBL/GenBank/DDBJ databases">
        <title>Description of novel Gluconobacter species.</title>
        <authorList>
            <person name="Cleenwerck I."/>
            <person name="Cnockaert M."/>
            <person name="Borremans W."/>
            <person name="Wieme A.D."/>
            <person name="De Vuyst L."/>
            <person name="Vandamme P."/>
        </authorList>
    </citation>
    <scope>NUCLEOTIDE SEQUENCE</scope>
    <source>
        <strain evidence="1">R71697</strain>
    </source>
</reference>
<comment type="caution">
    <text evidence="1">The sequence shown here is derived from an EMBL/GenBank/DDBJ whole genome shotgun (WGS) entry which is preliminary data.</text>
</comment>
<gene>
    <name evidence="1" type="ORF">HKD32_03800</name>
</gene>
<evidence type="ECO:0000313" key="2">
    <source>
        <dbReference type="Proteomes" id="UP000661006"/>
    </source>
</evidence>
<name>A0A9Q2ISH5_GLUJA</name>
<reference evidence="1" key="1">
    <citation type="submission" date="2020-04" db="EMBL/GenBank/DDBJ databases">
        <authorList>
            <person name="Sombolestani A."/>
        </authorList>
    </citation>
    <scope>NUCLEOTIDE SEQUENCE</scope>
    <source>
        <strain evidence="1">R71697</strain>
    </source>
</reference>
<dbReference type="GeneID" id="81473806"/>
<sequence length="207" mass="22774">MNATPSLTRLWFMDWHGRVLSHDPIRDNFSQAPFEPGIHPGLSAQLPVPLHLPCSVALEKRVSMPRPLPRFEMQAAPNGLVCFQVEDKGTYLKSARFPQGGEVVATSPQIAQWEYFLPMSENFLRGLSALLMPQAATLTNPQTGEAFSVIQLQSGFIGEINGKRLSLVKNTSAIEQLGSLAAGQTADISFQEEDHDTPLIIRVQRPG</sequence>
<evidence type="ECO:0000313" key="1">
    <source>
        <dbReference type="EMBL" id="MBF0869984.1"/>
    </source>
</evidence>